<dbReference type="SUPFAM" id="SSF46955">
    <property type="entry name" value="Putative DNA-binding domain"/>
    <property type="match status" value="1"/>
</dbReference>
<evidence type="ECO:0000313" key="3">
    <source>
        <dbReference type="Proteomes" id="UP000502665"/>
    </source>
</evidence>
<evidence type="ECO:0000256" key="1">
    <source>
        <dbReference type="SAM" id="MobiDB-lite"/>
    </source>
</evidence>
<dbReference type="AlphaFoldDB" id="A0A6M4X5S1"/>
<name>A0A6M4X5S1_9ACTN</name>
<feature type="region of interest" description="Disordered" evidence="1">
    <location>
        <begin position="1"/>
        <end position="22"/>
    </location>
</feature>
<accession>A0A6M4X5S1</accession>
<dbReference type="EMBL" id="CP049838">
    <property type="protein sequence ID" value="QJT03483.1"/>
    <property type="molecule type" value="Genomic_DNA"/>
</dbReference>
<dbReference type="Gene3D" id="1.10.1660.10">
    <property type="match status" value="1"/>
</dbReference>
<feature type="compositionally biased region" description="Basic and acidic residues" evidence="1">
    <location>
        <begin position="1"/>
        <end position="13"/>
    </location>
</feature>
<keyword evidence="3" id="KW-1185">Reference proteome</keyword>
<reference evidence="2" key="1">
    <citation type="submission" date="2020-03" db="EMBL/GenBank/DDBJ databases">
        <title>Molecular networking-based the target discovery of potent antiproliferative macrolactams: 5/6/7/16 polycyclic ansamycins and glycosylated trienomycin from Streptomyces cacaoi subsp. asoensis.</title>
        <authorList>
            <person name="Liu L.-L."/>
        </authorList>
    </citation>
    <scope>NUCLEOTIDE SEQUENCE [LARGE SCALE GENOMIC DNA]</scope>
    <source>
        <strain evidence="2">H2S5</strain>
    </source>
</reference>
<organism evidence="2 3">
    <name type="scientific">Streptomyces asoensis</name>
    <dbReference type="NCBI Taxonomy" id="249586"/>
    <lineage>
        <taxon>Bacteria</taxon>
        <taxon>Bacillati</taxon>
        <taxon>Actinomycetota</taxon>
        <taxon>Actinomycetes</taxon>
        <taxon>Kitasatosporales</taxon>
        <taxon>Streptomycetaceae</taxon>
        <taxon>Streptomyces</taxon>
    </lineage>
</organism>
<protein>
    <recommendedName>
        <fullName evidence="4">HTH merR-type domain-containing protein</fullName>
    </recommendedName>
</protein>
<dbReference type="RefSeq" id="WP_171398922.1">
    <property type="nucleotide sequence ID" value="NZ_CP049838.1"/>
</dbReference>
<gene>
    <name evidence="2" type="ORF">G9272_27055</name>
</gene>
<sequence>MSTPDRRTPDRRATGQPTLIPGPLAAQEVGVAPATIRKWVQLGHLEPAGKAGRAQLFRLEDVFAAERATRRAR</sequence>
<dbReference type="Proteomes" id="UP000502665">
    <property type="component" value="Chromosome"/>
</dbReference>
<proteinExistence type="predicted"/>
<evidence type="ECO:0008006" key="4">
    <source>
        <dbReference type="Google" id="ProtNLM"/>
    </source>
</evidence>
<evidence type="ECO:0000313" key="2">
    <source>
        <dbReference type="EMBL" id="QJT03483.1"/>
    </source>
</evidence>
<dbReference type="InterPro" id="IPR009061">
    <property type="entry name" value="DNA-bd_dom_put_sf"/>
</dbReference>